<feature type="transmembrane region" description="Helical" evidence="7">
    <location>
        <begin position="233"/>
        <end position="253"/>
    </location>
</feature>
<dbReference type="OrthoDB" id="9809918at2"/>
<evidence type="ECO:0000256" key="1">
    <source>
        <dbReference type="ARBA" id="ARBA00004651"/>
    </source>
</evidence>
<dbReference type="AlphaFoldDB" id="A0A225NHA5"/>
<proteinExistence type="predicted"/>
<feature type="domain" description="Major facilitator superfamily (MFS) profile" evidence="8">
    <location>
        <begin position="20"/>
        <end position="407"/>
    </location>
</feature>
<evidence type="ECO:0000256" key="2">
    <source>
        <dbReference type="ARBA" id="ARBA00022448"/>
    </source>
</evidence>
<dbReference type="CDD" id="cd06173">
    <property type="entry name" value="MFS_MefA_like"/>
    <property type="match status" value="1"/>
</dbReference>
<protein>
    <submittedName>
        <fullName evidence="9">MFS transporter</fullName>
    </submittedName>
</protein>
<feature type="transmembrane region" description="Helical" evidence="7">
    <location>
        <begin position="378"/>
        <end position="398"/>
    </location>
</feature>
<keyword evidence="5 7" id="KW-1133">Transmembrane helix</keyword>
<feature type="transmembrane region" description="Helical" evidence="7">
    <location>
        <begin position="353"/>
        <end position="372"/>
    </location>
</feature>
<dbReference type="EMBL" id="AQQR01000004">
    <property type="protein sequence ID" value="OWU73232.1"/>
    <property type="molecule type" value="Genomic_DNA"/>
</dbReference>
<feature type="transmembrane region" description="Helical" evidence="7">
    <location>
        <begin position="87"/>
        <end position="107"/>
    </location>
</feature>
<feature type="transmembrane region" description="Helical" evidence="7">
    <location>
        <begin position="149"/>
        <end position="172"/>
    </location>
</feature>
<evidence type="ECO:0000256" key="4">
    <source>
        <dbReference type="ARBA" id="ARBA00022692"/>
    </source>
</evidence>
<dbReference type="InterPro" id="IPR020846">
    <property type="entry name" value="MFS_dom"/>
</dbReference>
<feature type="transmembrane region" description="Helical" evidence="7">
    <location>
        <begin position="58"/>
        <end position="78"/>
    </location>
</feature>
<evidence type="ECO:0000256" key="7">
    <source>
        <dbReference type="SAM" id="Phobius"/>
    </source>
</evidence>
<dbReference type="Proteomes" id="UP000215377">
    <property type="component" value="Unassembled WGS sequence"/>
</dbReference>
<keyword evidence="2" id="KW-0813">Transport</keyword>
<comment type="subcellular location">
    <subcellularLocation>
        <location evidence="1">Cell membrane</location>
        <topology evidence="1">Multi-pass membrane protein</topology>
    </subcellularLocation>
</comment>
<accession>A0A225NHA5</accession>
<dbReference type="GO" id="GO:0005886">
    <property type="term" value="C:plasma membrane"/>
    <property type="evidence" value="ECO:0007669"/>
    <property type="project" value="UniProtKB-SubCell"/>
</dbReference>
<dbReference type="Gene3D" id="1.20.1250.20">
    <property type="entry name" value="MFS general substrate transporter like domains"/>
    <property type="match status" value="1"/>
</dbReference>
<dbReference type="SUPFAM" id="SSF103473">
    <property type="entry name" value="MFS general substrate transporter"/>
    <property type="match status" value="1"/>
</dbReference>
<organism evidence="9 10">
    <name type="scientific">Marinibacterium profundimaris</name>
    <dbReference type="NCBI Taxonomy" id="1679460"/>
    <lineage>
        <taxon>Bacteria</taxon>
        <taxon>Pseudomonadati</taxon>
        <taxon>Pseudomonadota</taxon>
        <taxon>Alphaproteobacteria</taxon>
        <taxon>Rhodobacterales</taxon>
        <taxon>Paracoccaceae</taxon>
        <taxon>Marinibacterium</taxon>
    </lineage>
</organism>
<feature type="transmembrane region" description="Helical" evidence="7">
    <location>
        <begin position="178"/>
        <end position="198"/>
    </location>
</feature>
<keyword evidence="6 7" id="KW-0472">Membrane</keyword>
<name>A0A225NHA5_9RHOB</name>
<dbReference type="InterPro" id="IPR010290">
    <property type="entry name" value="TM_effector"/>
</dbReference>
<evidence type="ECO:0000259" key="8">
    <source>
        <dbReference type="PROSITE" id="PS50850"/>
    </source>
</evidence>
<reference evidence="9 10" key="1">
    <citation type="submission" date="2013-04" db="EMBL/GenBank/DDBJ databases">
        <title>Oceanicola sp. 22II1-22F33 Genome Sequencing.</title>
        <authorList>
            <person name="Lai Q."/>
            <person name="Li G."/>
            <person name="Shao Z."/>
        </authorList>
    </citation>
    <scope>NUCLEOTIDE SEQUENCE [LARGE SCALE GENOMIC DNA]</scope>
    <source>
        <strain evidence="9 10">22II1-22F33</strain>
    </source>
</reference>
<feature type="transmembrane region" description="Helical" evidence="7">
    <location>
        <begin position="20"/>
        <end position="38"/>
    </location>
</feature>
<dbReference type="InterPro" id="IPR036259">
    <property type="entry name" value="MFS_trans_sf"/>
</dbReference>
<feature type="transmembrane region" description="Helical" evidence="7">
    <location>
        <begin position="295"/>
        <end position="313"/>
    </location>
</feature>
<evidence type="ECO:0000256" key="6">
    <source>
        <dbReference type="ARBA" id="ARBA00023136"/>
    </source>
</evidence>
<evidence type="ECO:0000256" key="5">
    <source>
        <dbReference type="ARBA" id="ARBA00022989"/>
    </source>
</evidence>
<comment type="caution">
    <text evidence="9">The sequence shown here is derived from an EMBL/GenBank/DDBJ whole genome shotgun (WGS) entry which is preliminary data.</text>
</comment>
<sequence length="531" mass="56358">MSSSGSQPEASAWSPFTQRAFALLWTATLISNIGTWMHDVGAGWLMTTLDPSPAVVTLVQAATTLPVFCFALLAGALADRLDKRRMLLAINICLLGVVSVLTLLVWAGAMTPVLLILFTLTIGTGAAFVAPAWQAIVPLLVPRAQLKPAIALNSMGINIARAIGPAVAGALIATVGLAAPFALNAASFLVIIGALLLWRPEPVTRPRHTGSLLSEMRTGLRHVRHNQPMRATAVRAMAFFVFASAYWSLLPLIARSVEGGGSTLYGLLMGLIGAGAVTGALLLPRLQAVASLDATVRIGTGGTALALLLMAVAQGPLALLPAAFLGGMAWIAVLTSFNVSAQTALPNWIRARGLSVFLMVFFGSMALGSILWGQIASYTSVPVALLIATGGLGLGLLVTRGLTVGLAEGLDLAPAALWPEAPVPAEGQADDQPAMVMVEYRISHEDRAAFVKRMRAVSKERMRNGATRWYVHQSVEDPGLWLETFHLPSWAEHLEQHARVSVSDMDLHRGLRELHEGPDAPVVRHFIGPRR</sequence>
<evidence type="ECO:0000313" key="9">
    <source>
        <dbReference type="EMBL" id="OWU73232.1"/>
    </source>
</evidence>
<keyword evidence="4 7" id="KW-0812">Transmembrane</keyword>
<evidence type="ECO:0000256" key="3">
    <source>
        <dbReference type="ARBA" id="ARBA00022475"/>
    </source>
</evidence>
<feature type="transmembrane region" description="Helical" evidence="7">
    <location>
        <begin position="265"/>
        <end position="283"/>
    </location>
</feature>
<feature type="transmembrane region" description="Helical" evidence="7">
    <location>
        <begin position="113"/>
        <end position="137"/>
    </location>
</feature>
<gene>
    <name evidence="9" type="ORF">ATO3_11020</name>
</gene>
<feature type="transmembrane region" description="Helical" evidence="7">
    <location>
        <begin position="319"/>
        <end position="341"/>
    </location>
</feature>
<dbReference type="PANTHER" id="PTHR23513:SF11">
    <property type="entry name" value="STAPHYLOFERRIN A TRANSPORTER"/>
    <property type="match status" value="1"/>
</dbReference>
<dbReference type="Pfam" id="PF05977">
    <property type="entry name" value="MFS_3"/>
    <property type="match status" value="1"/>
</dbReference>
<evidence type="ECO:0000313" key="10">
    <source>
        <dbReference type="Proteomes" id="UP000215377"/>
    </source>
</evidence>
<dbReference type="PROSITE" id="PS50850">
    <property type="entry name" value="MFS"/>
    <property type="match status" value="1"/>
</dbReference>
<keyword evidence="3" id="KW-1003">Cell membrane</keyword>
<dbReference type="PANTHER" id="PTHR23513">
    <property type="entry name" value="INTEGRAL MEMBRANE EFFLUX PROTEIN-RELATED"/>
    <property type="match status" value="1"/>
</dbReference>
<keyword evidence="10" id="KW-1185">Reference proteome</keyword>
<dbReference type="RefSeq" id="WP_088649928.1">
    <property type="nucleotide sequence ID" value="NZ_AQQR01000004.1"/>
</dbReference>
<dbReference type="GO" id="GO:0022857">
    <property type="term" value="F:transmembrane transporter activity"/>
    <property type="evidence" value="ECO:0007669"/>
    <property type="project" value="InterPro"/>
</dbReference>